<dbReference type="InterPro" id="IPR007543">
    <property type="entry name" value="LptD_C"/>
</dbReference>
<dbReference type="Pfam" id="PF04453">
    <property type="entry name" value="LptD"/>
    <property type="match status" value="1"/>
</dbReference>
<reference evidence="4 5" key="1">
    <citation type="submission" date="2019-05" db="EMBL/GenBank/DDBJ databases">
        <authorList>
            <consortium name="Science for Life Laboratories"/>
        </authorList>
    </citation>
    <scope>NUCLEOTIDE SEQUENCE [LARGE SCALE GENOMIC DNA]</scope>
    <source>
        <strain evidence="4">Soil9</strain>
    </source>
</reference>
<feature type="domain" description="LptD C-terminal" evidence="3">
    <location>
        <begin position="439"/>
        <end position="827"/>
    </location>
</feature>
<accession>A0A6P2CXA8</accession>
<proteinExistence type="predicted"/>
<evidence type="ECO:0000256" key="1">
    <source>
        <dbReference type="SAM" id="MobiDB-lite"/>
    </source>
</evidence>
<dbReference type="RefSeq" id="WP_162667806.1">
    <property type="nucleotide sequence ID" value="NZ_LR593886.1"/>
</dbReference>
<feature type="chain" id="PRO_5026823746" description="LptD C-terminal domain-containing protein" evidence="2">
    <location>
        <begin position="32"/>
        <end position="920"/>
    </location>
</feature>
<dbReference type="KEGG" id="gms:SOIL9_46980"/>
<dbReference type="AlphaFoldDB" id="A0A6P2CXA8"/>
<feature type="signal peptide" evidence="2">
    <location>
        <begin position="1"/>
        <end position="31"/>
    </location>
</feature>
<dbReference type="EMBL" id="LR593886">
    <property type="protein sequence ID" value="VTR93016.1"/>
    <property type="molecule type" value="Genomic_DNA"/>
</dbReference>
<keyword evidence="2" id="KW-0732">Signal</keyword>
<evidence type="ECO:0000256" key="2">
    <source>
        <dbReference type="SAM" id="SignalP"/>
    </source>
</evidence>
<dbReference type="GO" id="GO:0061024">
    <property type="term" value="P:membrane organization"/>
    <property type="evidence" value="ECO:0007669"/>
    <property type="project" value="InterPro"/>
</dbReference>
<keyword evidence="5" id="KW-1185">Reference proteome</keyword>
<feature type="region of interest" description="Disordered" evidence="1">
    <location>
        <begin position="29"/>
        <end position="94"/>
    </location>
</feature>
<evidence type="ECO:0000313" key="5">
    <source>
        <dbReference type="Proteomes" id="UP000464178"/>
    </source>
</evidence>
<gene>
    <name evidence="4" type="ORF">SOIL9_46980</name>
</gene>
<dbReference type="GO" id="GO:0019867">
    <property type="term" value="C:outer membrane"/>
    <property type="evidence" value="ECO:0007669"/>
    <property type="project" value="InterPro"/>
</dbReference>
<protein>
    <recommendedName>
        <fullName evidence="3">LptD C-terminal domain-containing protein</fullName>
    </recommendedName>
</protein>
<dbReference type="Proteomes" id="UP000464178">
    <property type="component" value="Chromosome"/>
</dbReference>
<organism evidence="4 5">
    <name type="scientific">Gemmata massiliana</name>
    <dbReference type="NCBI Taxonomy" id="1210884"/>
    <lineage>
        <taxon>Bacteria</taxon>
        <taxon>Pseudomonadati</taxon>
        <taxon>Planctomycetota</taxon>
        <taxon>Planctomycetia</taxon>
        <taxon>Gemmatales</taxon>
        <taxon>Gemmataceae</taxon>
        <taxon>Gemmata</taxon>
    </lineage>
</organism>
<name>A0A6P2CXA8_9BACT</name>
<sequence length="920" mass="102886">MKGHRVFSGRAIIWAGLVISALLASAPATRAQPVPPVRPTVRFPDDPSTGAFSLPTDGLMSPVQPVPPRTAYQPARDPGASYEPDPLPSGTVIPTPQSRKRYVKYIPRYATTTYSQDTIKLKDGTERILFTGGIIISVASEDGDQATEFATDEAVMWVRNKTQDEKDGFVTSGDSKTEVEVYLSGNVIVRTMQGGKNKLGSVTRTLRAAQVYYDATQNRAVALKADLEMALSNIPDAFHLRGEEVRRLDLENWEILTGTSNASKLPSDPGLRLDSQRFTLSQRRIVLRNIFGFPIRDVRTGEPIEGQEQIVTGTNVVTRLGGLPVFYLPKMRFDATDPLGPVTGLGFSQNRIFGSQFYSSFDIYELLALRPPPGHSWRLNLDYLSRRGLAGGTDYTYRIPSTEPGEYPAAGLIKLYGLQDDGLDILGGPRGTEPEQPSFRGRALWRHQQEVMEGTYFQGQFAYLSDKNFLEQYYKNEFDMGPNQETFAYLTWQRRNFGASALVQDRLNREWASTTNWLPRVDGHLLGQTFLDDLFVYSARASAGYAQARPTEIPPFALLPTDRRVDTGRFDLWQELSVPFALGPVKLAPYGVLDLTEYTSDVNGNEVGRVYGGGGTRASLPFSRVYGDVSSELLNLRGLNHKIVFGGNYLYARSNEPYTRFPMLDRLNDDAVDQAYRNIRPIQSQLVPGADGLALMNSPIFNPQLYAIRRLVENRTDTLDNMNVLQMDVRQRFQTKRGYPGMEHTVDFLTFDVSASYYPDAKRDNFGNPFSFLEYGTVWNVGDRTSVVSNGWFEPYEGGSRYWNAGVYVNRTDRTNVYLGYRQTDPINSKAVVLTMGYQMSPRYYMNLGASYDFGLQQALSNTFTLTRTGADLTVTVGFTYNAFVNNFGFQFLVIPNLASALGGRFAGTPISNQQLNSRR</sequence>
<evidence type="ECO:0000313" key="4">
    <source>
        <dbReference type="EMBL" id="VTR93016.1"/>
    </source>
</evidence>
<evidence type="ECO:0000259" key="3">
    <source>
        <dbReference type="Pfam" id="PF04453"/>
    </source>
</evidence>